<evidence type="ECO:0000256" key="1">
    <source>
        <dbReference type="ARBA" id="ARBA00006817"/>
    </source>
</evidence>
<comment type="caution">
    <text evidence="3">The sequence shown here is derived from an EMBL/GenBank/DDBJ whole genome shotgun (WGS) entry which is preliminary data.</text>
</comment>
<dbReference type="InterPro" id="IPR013538">
    <property type="entry name" value="ASHA1/2-like_C"/>
</dbReference>
<sequence>MNMGSAHMNHGQLLGRHAEQVAELQMAPVDGELVLRRIFDAPPEMVFKAWSEPTQVARWFGPCELRMTVREMDVRPGGALRMEGLCEAGASVRIQGEYREVEEPDWIVYADACFLGDTLICETLATVTFHEVAGEEGRDADCRTRVTIHCEPVLGFDAFAQRRWAEGWHASLERLAAHLATPSCGVAAELDAGACCV</sequence>
<organism evidence="3 4">
    <name type="scientific">Uliginosibacterium silvisoli</name>
    <dbReference type="NCBI Taxonomy" id="3114758"/>
    <lineage>
        <taxon>Bacteria</taxon>
        <taxon>Pseudomonadati</taxon>
        <taxon>Pseudomonadota</taxon>
        <taxon>Betaproteobacteria</taxon>
        <taxon>Rhodocyclales</taxon>
        <taxon>Zoogloeaceae</taxon>
        <taxon>Uliginosibacterium</taxon>
    </lineage>
</organism>
<dbReference type="SUPFAM" id="SSF55961">
    <property type="entry name" value="Bet v1-like"/>
    <property type="match status" value="1"/>
</dbReference>
<comment type="similarity">
    <text evidence="1">Belongs to the AHA1 family.</text>
</comment>
<evidence type="ECO:0000313" key="4">
    <source>
        <dbReference type="Proteomes" id="UP001331561"/>
    </source>
</evidence>
<reference evidence="3 4" key="1">
    <citation type="submission" date="2024-01" db="EMBL/GenBank/DDBJ databases">
        <title>Uliginosibacterium soil sp. nov.</title>
        <authorList>
            <person name="Lv Y."/>
        </authorList>
    </citation>
    <scope>NUCLEOTIDE SEQUENCE [LARGE SCALE GENOMIC DNA]</scope>
    <source>
        <strain evidence="3 4">H3</strain>
    </source>
</reference>
<dbReference type="RefSeq" id="WP_327600397.1">
    <property type="nucleotide sequence ID" value="NZ_JAYXHS010000003.1"/>
</dbReference>
<protein>
    <submittedName>
        <fullName evidence="3">SRPBCC domain-containing protein</fullName>
    </submittedName>
</protein>
<feature type="domain" description="Activator of Hsp90 ATPase homologue 1/2-like C-terminal" evidence="2">
    <location>
        <begin position="40"/>
        <end position="179"/>
    </location>
</feature>
<dbReference type="EMBL" id="JAYXHS010000003">
    <property type="protein sequence ID" value="MEC5387428.1"/>
    <property type="molecule type" value="Genomic_DNA"/>
</dbReference>
<evidence type="ECO:0000259" key="2">
    <source>
        <dbReference type="Pfam" id="PF08327"/>
    </source>
</evidence>
<dbReference type="Pfam" id="PF08327">
    <property type="entry name" value="AHSA1"/>
    <property type="match status" value="1"/>
</dbReference>
<proteinExistence type="inferred from homology"/>
<accession>A0ABU6K6K2</accession>
<dbReference type="Gene3D" id="3.30.530.20">
    <property type="match status" value="1"/>
</dbReference>
<evidence type="ECO:0000313" key="3">
    <source>
        <dbReference type="EMBL" id="MEC5387428.1"/>
    </source>
</evidence>
<dbReference type="Proteomes" id="UP001331561">
    <property type="component" value="Unassembled WGS sequence"/>
</dbReference>
<dbReference type="InterPro" id="IPR023393">
    <property type="entry name" value="START-like_dom_sf"/>
</dbReference>
<gene>
    <name evidence="3" type="ORF">VVD49_16985</name>
</gene>
<name>A0ABU6K6K2_9RHOO</name>
<keyword evidence="4" id="KW-1185">Reference proteome</keyword>